<dbReference type="InterPro" id="IPR013557">
    <property type="entry name" value="AntA/B_antirep"/>
</dbReference>
<keyword evidence="4" id="KW-1185">Reference proteome</keyword>
<proteinExistence type="predicted"/>
<reference evidence="3 4" key="1">
    <citation type="journal article" date="2020" name="J. Clin. Microbiol.">
        <title>Assessing the Genetic Diversity of Austrian Corynebacterium diphtheriae Clinical Isolates, 2011-2019.</title>
        <authorList>
            <person name="Schaeffer J."/>
            <person name="Huhulescu S."/>
            <person name="Stoeger A."/>
            <person name="Allerberger F."/>
            <person name="Ruppitsch W."/>
        </authorList>
    </citation>
    <scope>NUCLEOTIDE SEQUENCE [LARGE SCALE GENOMIC DNA]</scope>
    <source>
        <strain evidence="3 4">04-17</strain>
    </source>
</reference>
<protein>
    <submittedName>
        <fullName evidence="3">AntA/AntB antirepressor family protein</fullName>
    </submittedName>
</protein>
<feature type="coiled-coil region" evidence="1">
    <location>
        <begin position="115"/>
        <end position="142"/>
    </location>
</feature>
<dbReference type="Proteomes" id="UP000615580">
    <property type="component" value="Unassembled WGS sequence"/>
</dbReference>
<dbReference type="PANTHER" id="PTHR36180">
    <property type="entry name" value="DNA-BINDING PROTEIN-RELATED-RELATED"/>
    <property type="match status" value="1"/>
</dbReference>
<keyword evidence="1" id="KW-0175">Coiled coil</keyword>
<dbReference type="Pfam" id="PF08346">
    <property type="entry name" value="AntA"/>
    <property type="match status" value="1"/>
</dbReference>
<evidence type="ECO:0000259" key="2">
    <source>
        <dbReference type="Pfam" id="PF08346"/>
    </source>
</evidence>
<sequence length="271" mass="30964">MSTYQESNKNLIPLINNDGAQAVMGRDLHQFLEIGTAYSRWIERLIEKYGFIAGQDFLPKMAESTGGRPSEDHILTMDMAKEISMVQNNDKGKQARQYFIECEKRAQSAPQLTGAQLMAKALLEAESTMKELEARATTAEAILEASAPALEYHEKFIAEDDDLTKIDDFARTYGSTGPKVREMLADKNIAFRTKIGHRWSDSKQMMEPQYEWRARAGRATYDWFRLCPQHNAPRLHNGQVRQTLYVKTFHMNDLAKRLGLEPREAESQCSH</sequence>
<feature type="domain" description="AntA/AntB antirepressor" evidence="2">
    <location>
        <begin position="23"/>
        <end position="89"/>
    </location>
</feature>
<dbReference type="PANTHER" id="PTHR36180:SF1">
    <property type="entry name" value="ANTA_ANTB ANTIREPRESSOR DOMAIN-CONTAINING PROTEIN"/>
    <property type="match status" value="1"/>
</dbReference>
<accession>A0ABS0LCH0</accession>
<dbReference type="RefSeq" id="WP_197690169.1">
    <property type="nucleotide sequence ID" value="NZ_JADQUG010000024.1"/>
</dbReference>
<evidence type="ECO:0000313" key="3">
    <source>
        <dbReference type="EMBL" id="MBG9354371.1"/>
    </source>
</evidence>
<gene>
    <name evidence="3" type="ORF">I4J41_07090</name>
</gene>
<dbReference type="EMBL" id="JADQUG010000024">
    <property type="protein sequence ID" value="MBG9354371.1"/>
    <property type="molecule type" value="Genomic_DNA"/>
</dbReference>
<name>A0ABS0LCH0_9CORY</name>
<comment type="caution">
    <text evidence="3">The sequence shown here is derived from an EMBL/GenBank/DDBJ whole genome shotgun (WGS) entry which is preliminary data.</text>
</comment>
<evidence type="ECO:0000256" key="1">
    <source>
        <dbReference type="SAM" id="Coils"/>
    </source>
</evidence>
<evidence type="ECO:0000313" key="4">
    <source>
        <dbReference type="Proteomes" id="UP000615580"/>
    </source>
</evidence>
<organism evidence="3 4">
    <name type="scientific">Corynebacterium belfantii</name>
    <dbReference type="NCBI Taxonomy" id="2014537"/>
    <lineage>
        <taxon>Bacteria</taxon>
        <taxon>Bacillati</taxon>
        <taxon>Actinomycetota</taxon>
        <taxon>Actinomycetes</taxon>
        <taxon>Mycobacteriales</taxon>
        <taxon>Corynebacteriaceae</taxon>
        <taxon>Corynebacterium</taxon>
    </lineage>
</organism>